<dbReference type="EMBL" id="HBUE01182369">
    <property type="protein sequence ID" value="CAG6521141.1"/>
    <property type="molecule type" value="Transcribed_RNA"/>
</dbReference>
<dbReference type="EMBL" id="HBUE01287973">
    <property type="protein sequence ID" value="CAG6572672.1"/>
    <property type="molecule type" value="Transcribed_RNA"/>
</dbReference>
<dbReference type="EMBL" id="HBUE01182357">
    <property type="protein sequence ID" value="CAG6521111.1"/>
    <property type="molecule type" value="Transcribed_RNA"/>
</dbReference>
<sequence length="262" mass="28426">MFCIPGVKPRFMSALAVALTGTTICCCFCCCRSRCRCCSWWIRSRCCWWFCSFWMVRAFGPPPGAPLPIWPPEGPPPEPPPPPPLDPVLDIRTRGVYTGGGVKLGFGVVGACWLPPAGDPPGADIPPPCIGYAGGLPLYCIGEVTFSICISDFWIALIASFSWMSCWLDWEGVADVDDSMPELMPSKLLSSLSTKFPSGAMSITWLSISFSSESHSGMGVLVVLVADEGVANVPLPTDPMPESWMAGEKFCWRCWAAATRWA</sequence>
<dbReference type="EMBL" id="HBUE01010228">
    <property type="protein sequence ID" value="CAG6447982.1"/>
    <property type="molecule type" value="Transcribed_RNA"/>
</dbReference>
<dbReference type="EMBL" id="HBUE01287972">
    <property type="protein sequence ID" value="CAG6572670.1"/>
    <property type="molecule type" value="Transcribed_RNA"/>
</dbReference>
<proteinExistence type="predicted"/>
<protein>
    <submittedName>
        <fullName evidence="1">(northern house mosquito) hypothetical protein</fullName>
    </submittedName>
</protein>
<dbReference type="EMBL" id="HBUE01182353">
    <property type="protein sequence ID" value="CAG6521103.1"/>
    <property type="molecule type" value="Transcribed_RNA"/>
</dbReference>
<dbReference type="EMBL" id="HBUE01287988">
    <property type="protein sequence ID" value="CAG6572708.1"/>
    <property type="molecule type" value="Transcribed_RNA"/>
</dbReference>
<organism evidence="1">
    <name type="scientific">Culex pipiens</name>
    <name type="common">House mosquito</name>
    <dbReference type="NCBI Taxonomy" id="7175"/>
    <lineage>
        <taxon>Eukaryota</taxon>
        <taxon>Metazoa</taxon>
        <taxon>Ecdysozoa</taxon>
        <taxon>Arthropoda</taxon>
        <taxon>Hexapoda</taxon>
        <taxon>Insecta</taxon>
        <taxon>Pterygota</taxon>
        <taxon>Neoptera</taxon>
        <taxon>Endopterygota</taxon>
        <taxon>Diptera</taxon>
        <taxon>Nematocera</taxon>
        <taxon>Culicoidea</taxon>
        <taxon>Culicidae</taxon>
        <taxon>Culicinae</taxon>
        <taxon>Culicini</taxon>
        <taxon>Culex</taxon>
        <taxon>Culex</taxon>
    </lineage>
</organism>
<name>A0A8D8JH75_CULPI</name>
<dbReference type="EMBL" id="HBUE01182354">
    <property type="protein sequence ID" value="CAG6521105.1"/>
    <property type="molecule type" value="Transcribed_RNA"/>
</dbReference>
<reference evidence="1" key="1">
    <citation type="submission" date="2021-05" db="EMBL/GenBank/DDBJ databases">
        <authorList>
            <person name="Alioto T."/>
            <person name="Alioto T."/>
            <person name="Gomez Garrido J."/>
        </authorList>
    </citation>
    <scope>NUCLEOTIDE SEQUENCE</scope>
</reference>
<dbReference type="EMBL" id="HBUE01287976">
    <property type="protein sequence ID" value="CAG6572678.1"/>
    <property type="molecule type" value="Transcribed_RNA"/>
</dbReference>
<dbReference type="AlphaFoldDB" id="A0A8D8JH75"/>
<evidence type="ECO:0000313" key="1">
    <source>
        <dbReference type="EMBL" id="CAG6572670.1"/>
    </source>
</evidence>
<accession>A0A8D8JH75</accession>
<dbReference type="EMBL" id="HBUE01010226">
    <property type="protein sequence ID" value="CAG6447979.1"/>
    <property type="molecule type" value="Transcribed_RNA"/>
</dbReference>